<dbReference type="Gene3D" id="1.10.630.10">
    <property type="entry name" value="Cytochrome P450"/>
    <property type="match status" value="1"/>
</dbReference>
<keyword evidence="4 6" id="KW-0408">Iron</keyword>
<dbReference type="PRINTS" id="PR00385">
    <property type="entry name" value="P450"/>
</dbReference>
<evidence type="ECO:0000313" key="9">
    <source>
        <dbReference type="RefSeq" id="XP_016509595.1"/>
    </source>
</evidence>
<evidence type="ECO:0000256" key="6">
    <source>
        <dbReference type="PIRSR" id="PIRSR602401-1"/>
    </source>
</evidence>
<dbReference type="PANTHER" id="PTHR47947:SF13">
    <property type="entry name" value="CYTOCHROME P450, FAMILY 81, SUBFAMILY K, POLYPEPTIDE 1-RELATED"/>
    <property type="match status" value="1"/>
</dbReference>
<comment type="similarity">
    <text evidence="7">Belongs to the cytochrome P450 family.</text>
</comment>
<dbReference type="InterPro" id="IPR050651">
    <property type="entry name" value="Plant_Cytochrome_P450_Monoox"/>
</dbReference>
<evidence type="ECO:0000256" key="1">
    <source>
        <dbReference type="ARBA" id="ARBA00022617"/>
    </source>
</evidence>
<dbReference type="RefSeq" id="XP_016509595.1">
    <property type="nucleotide sequence ID" value="XM_016654109.1"/>
</dbReference>
<name>A0A1S4D826_TOBAC</name>
<dbReference type="PRINTS" id="PR00463">
    <property type="entry name" value="EP450I"/>
</dbReference>
<evidence type="ECO:0000256" key="5">
    <source>
        <dbReference type="ARBA" id="ARBA00023033"/>
    </source>
</evidence>
<dbReference type="InterPro" id="IPR036396">
    <property type="entry name" value="Cyt_P450_sf"/>
</dbReference>
<protein>
    <submittedName>
        <fullName evidence="9">Cytochrome P450 81D11-like</fullName>
    </submittedName>
</protein>
<keyword evidence="1 6" id="KW-0349">Heme</keyword>
<feature type="signal peptide" evidence="8">
    <location>
        <begin position="1"/>
        <end position="18"/>
    </location>
</feature>
<dbReference type="PaxDb" id="4097-A0A1S4D826"/>
<evidence type="ECO:0000256" key="7">
    <source>
        <dbReference type="RuleBase" id="RU000461"/>
    </source>
</evidence>
<dbReference type="STRING" id="4097.A0A1S4D826"/>
<keyword evidence="3 7" id="KW-0560">Oxidoreductase</keyword>
<keyword evidence="5 7" id="KW-0503">Monooxygenase</keyword>
<dbReference type="PANTHER" id="PTHR47947">
    <property type="entry name" value="CYTOCHROME P450 82C3-RELATED"/>
    <property type="match status" value="1"/>
</dbReference>
<dbReference type="GO" id="GO:0016705">
    <property type="term" value="F:oxidoreductase activity, acting on paired donors, with incorporation or reduction of molecular oxygen"/>
    <property type="evidence" value="ECO:0007669"/>
    <property type="project" value="InterPro"/>
</dbReference>
<feature type="binding site" description="axial binding residue" evidence="6">
    <location>
        <position position="153"/>
    </location>
    <ligand>
        <name>heme</name>
        <dbReference type="ChEBI" id="CHEBI:30413"/>
    </ligand>
    <ligandPart>
        <name>Fe</name>
        <dbReference type="ChEBI" id="CHEBI:18248"/>
    </ligandPart>
</feature>
<keyword evidence="8" id="KW-0732">Signal</keyword>
<dbReference type="InterPro" id="IPR002401">
    <property type="entry name" value="Cyt_P450_E_grp-I"/>
</dbReference>
<feature type="chain" id="PRO_5010356931" evidence="8">
    <location>
        <begin position="19"/>
        <end position="216"/>
    </location>
</feature>
<evidence type="ECO:0000256" key="3">
    <source>
        <dbReference type="ARBA" id="ARBA00023002"/>
    </source>
</evidence>
<dbReference type="PROSITE" id="PS00086">
    <property type="entry name" value="CYTOCHROME_P450"/>
    <property type="match status" value="1"/>
</dbReference>
<dbReference type="SMR" id="A0A1S4D826"/>
<evidence type="ECO:0000256" key="4">
    <source>
        <dbReference type="ARBA" id="ARBA00023004"/>
    </source>
</evidence>
<dbReference type="GO" id="GO:0020037">
    <property type="term" value="F:heme binding"/>
    <property type="evidence" value="ECO:0007669"/>
    <property type="project" value="InterPro"/>
</dbReference>
<dbReference type="InterPro" id="IPR001128">
    <property type="entry name" value="Cyt_P450"/>
</dbReference>
<sequence length="216" mass="24656">MMATFILLQVVFIAGTETSSTTIQWVIRLLVAHPDTLYKLRADIDNKVGNKRLLNESDLNKLPYLYCVVNETMRLYPPVPLLLPHFSTEDCIVGGYDVPKNTLLFVNAWAIHRDPKVWEEPDKFKPERFEATEGETERFNYKFVPFGMGRRACPGADMGLRAVSLALGALIQCFDWQIGETESLEESYNSRMTMQNKPLKAVCTPREDLVQHLSNL</sequence>
<gene>
    <name evidence="9" type="primary">LOC107827051</name>
</gene>
<organism evidence="9">
    <name type="scientific">Nicotiana tabacum</name>
    <name type="common">Common tobacco</name>
    <dbReference type="NCBI Taxonomy" id="4097"/>
    <lineage>
        <taxon>Eukaryota</taxon>
        <taxon>Viridiplantae</taxon>
        <taxon>Streptophyta</taxon>
        <taxon>Embryophyta</taxon>
        <taxon>Tracheophyta</taxon>
        <taxon>Spermatophyta</taxon>
        <taxon>Magnoliopsida</taxon>
        <taxon>eudicotyledons</taxon>
        <taxon>Gunneridae</taxon>
        <taxon>Pentapetalae</taxon>
        <taxon>asterids</taxon>
        <taxon>lamiids</taxon>
        <taxon>Solanales</taxon>
        <taxon>Solanaceae</taxon>
        <taxon>Nicotianoideae</taxon>
        <taxon>Nicotianeae</taxon>
        <taxon>Nicotiana</taxon>
    </lineage>
</organism>
<dbReference type="OrthoDB" id="1301961at2759"/>
<dbReference type="AlphaFoldDB" id="A0A1S4D826"/>
<evidence type="ECO:0000256" key="8">
    <source>
        <dbReference type="SAM" id="SignalP"/>
    </source>
</evidence>
<dbReference type="InterPro" id="IPR017972">
    <property type="entry name" value="Cyt_P450_CS"/>
</dbReference>
<dbReference type="KEGG" id="nta:107827051"/>
<accession>A0A1S4D826</accession>
<dbReference type="Pfam" id="PF00067">
    <property type="entry name" value="p450"/>
    <property type="match status" value="1"/>
</dbReference>
<dbReference type="OMA" id="HESRTHC"/>
<keyword evidence="2 6" id="KW-0479">Metal-binding</keyword>
<dbReference type="GO" id="GO:0004497">
    <property type="term" value="F:monooxygenase activity"/>
    <property type="evidence" value="ECO:0000318"/>
    <property type="project" value="GO_Central"/>
</dbReference>
<comment type="cofactor">
    <cofactor evidence="6">
        <name>heme</name>
        <dbReference type="ChEBI" id="CHEBI:30413"/>
    </cofactor>
</comment>
<reference evidence="9" key="1">
    <citation type="submission" date="2025-08" db="UniProtKB">
        <authorList>
            <consortium name="RefSeq"/>
        </authorList>
    </citation>
    <scope>IDENTIFICATION</scope>
</reference>
<dbReference type="GO" id="GO:0005506">
    <property type="term" value="F:iron ion binding"/>
    <property type="evidence" value="ECO:0007669"/>
    <property type="project" value="InterPro"/>
</dbReference>
<proteinExistence type="inferred from homology"/>
<dbReference type="SUPFAM" id="SSF48264">
    <property type="entry name" value="Cytochrome P450"/>
    <property type="match status" value="1"/>
</dbReference>
<evidence type="ECO:0000256" key="2">
    <source>
        <dbReference type="ARBA" id="ARBA00022723"/>
    </source>
</evidence>